<evidence type="ECO:0000256" key="2">
    <source>
        <dbReference type="ARBA" id="ARBA00022448"/>
    </source>
</evidence>
<dbReference type="GO" id="GO:0016651">
    <property type="term" value="F:oxidoreductase activity, acting on NAD(P)H"/>
    <property type="evidence" value="ECO:0007669"/>
    <property type="project" value="InterPro"/>
</dbReference>
<keyword evidence="2" id="KW-0813">Transport</keyword>
<accession>A0A381Q1J7</accession>
<feature type="domain" description="NADH:ubiquinone oxidoreductase 30kDa subunit" evidence="3">
    <location>
        <begin position="43"/>
        <end position="167"/>
    </location>
</feature>
<dbReference type="EMBL" id="UINC01001163">
    <property type="protein sequence ID" value="SUZ72970.1"/>
    <property type="molecule type" value="Genomic_DNA"/>
</dbReference>
<dbReference type="SUPFAM" id="SSF143243">
    <property type="entry name" value="Nqo5-like"/>
    <property type="match status" value="1"/>
</dbReference>
<gene>
    <name evidence="4" type="ORF">METZ01_LOCUS25824</name>
</gene>
<dbReference type="PANTHER" id="PTHR10884:SF14">
    <property type="entry name" value="NADH DEHYDROGENASE [UBIQUINONE] IRON-SULFUR PROTEIN 3, MITOCHONDRIAL"/>
    <property type="match status" value="1"/>
</dbReference>
<dbReference type="HAMAP" id="MF_01357">
    <property type="entry name" value="NDH1_NuoC"/>
    <property type="match status" value="1"/>
</dbReference>
<dbReference type="Pfam" id="PF00329">
    <property type="entry name" value="Complex1_30kDa"/>
    <property type="match status" value="1"/>
</dbReference>
<dbReference type="NCBIfam" id="TIGR01961">
    <property type="entry name" value="NuoC_fam"/>
    <property type="match status" value="1"/>
</dbReference>
<name>A0A381Q1J7_9ZZZZ</name>
<dbReference type="InterPro" id="IPR010218">
    <property type="entry name" value="NADH_DH_suC"/>
</dbReference>
<comment type="similarity">
    <text evidence="1">Belongs to the complex I 30 kDa subunit family.</text>
</comment>
<dbReference type="InterPro" id="IPR020396">
    <property type="entry name" value="NADH_UbQ_OxRdtase_CS"/>
</dbReference>
<dbReference type="PANTHER" id="PTHR10884">
    <property type="entry name" value="NADH DEHYDROGENASE UBIQUINONE IRON-SULFUR PROTEIN 3"/>
    <property type="match status" value="1"/>
</dbReference>
<evidence type="ECO:0000313" key="4">
    <source>
        <dbReference type="EMBL" id="SUZ72970.1"/>
    </source>
</evidence>
<dbReference type="AlphaFoldDB" id="A0A381Q1J7"/>
<dbReference type="PROSITE" id="PS00542">
    <property type="entry name" value="COMPLEX1_30K"/>
    <property type="match status" value="1"/>
</dbReference>
<evidence type="ECO:0000256" key="1">
    <source>
        <dbReference type="ARBA" id="ARBA00007569"/>
    </source>
</evidence>
<organism evidence="4">
    <name type="scientific">marine metagenome</name>
    <dbReference type="NCBI Taxonomy" id="408172"/>
    <lineage>
        <taxon>unclassified sequences</taxon>
        <taxon>metagenomes</taxon>
        <taxon>ecological metagenomes</taxon>
    </lineage>
</organism>
<dbReference type="Gene3D" id="3.30.460.80">
    <property type="entry name" value="NADH:ubiquinone oxidoreductase, 30kDa subunit"/>
    <property type="match status" value="1"/>
</dbReference>
<sequence>MGEEISTKETEIPQDTGELTSLLRQEFPDEITDYHSHRGDETVVIKRDSFEPVCRFLREDSRCSFEIMMDLTAVDRLEMNEEPRFEMVYHFKSLTHARRLRLKVRLTEDDCKIASIHHLWKAVDWYERECFDMFGIHFEGHPDLRRILMYDEFEGHPLRKDYPIDKQQPLSQLKEVDERHVYGRHT</sequence>
<dbReference type="GO" id="GO:0008137">
    <property type="term" value="F:NADH dehydrogenase (ubiquinone) activity"/>
    <property type="evidence" value="ECO:0007669"/>
    <property type="project" value="InterPro"/>
</dbReference>
<dbReference type="InterPro" id="IPR037232">
    <property type="entry name" value="NADH_quin_OxRdtase_su_C/D-like"/>
</dbReference>
<dbReference type="InterPro" id="IPR001268">
    <property type="entry name" value="NADH_UbQ_OxRdtase_30kDa_su"/>
</dbReference>
<protein>
    <recommendedName>
        <fullName evidence="3">NADH:ubiquinone oxidoreductase 30kDa subunit domain-containing protein</fullName>
    </recommendedName>
</protein>
<reference evidence="4" key="1">
    <citation type="submission" date="2018-05" db="EMBL/GenBank/DDBJ databases">
        <authorList>
            <person name="Lanie J.A."/>
            <person name="Ng W.-L."/>
            <person name="Kazmierczak K.M."/>
            <person name="Andrzejewski T.M."/>
            <person name="Davidsen T.M."/>
            <person name="Wayne K.J."/>
            <person name="Tettelin H."/>
            <person name="Glass J.I."/>
            <person name="Rusch D."/>
            <person name="Podicherti R."/>
            <person name="Tsui H.-C.T."/>
            <person name="Winkler M.E."/>
        </authorList>
    </citation>
    <scope>NUCLEOTIDE SEQUENCE</scope>
</reference>
<proteinExistence type="inferred from homology"/>
<evidence type="ECO:0000259" key="3">
    <source>
        <dbReference type="Pfam" id="PF00329"/>
    </source>
</evidence>